<dbReference type="Proteomes" id="UP000653305">
    <property type="component" value="Unassembled WGS sequence"/>
</dbReference>
<comment type="caution">
    <text evidence="1">The sequence shown here is derived from an EMBL/GenBank/DDBJ whole genome shotgun (WGS) entry which is preliminary data.</text>
</comment>
<evidence type="ECO:0000313" key="1">
    <source>
        <dbReference type="EMBL" id="GFP94998.1"/>
    </source>
</evidence>
<reference evidence="1" key="1">
    <citation type="submission" date="2020-07" db="EMBL/GenBank/DDBJ databases">
        <title>Ethylene signaling mediates host invasion by parasitic plants.</title>
        <authorList>
            <person name="Yoshida S."/>
        </authorList>
    </citation>
    <scope>NUCLEOTIDE SEQUENCE</scope>
    <source>
        <strain evidence="1">Okayama</strain>
    </source>
</reference>
<keyword evidence="2" id="KW-1185">Reference proteome</keyword>
<evidence type="ECO:0000313" key="2">
    <source>
        <dbReference type="Proteomes" id="UP000653305"/>
    </source>
</evidence>
<dbReference type="EMBL" id="BMAC01000372">
    <property type="protein sequence ID" value="GFP94998.1"/>
    <property type="molecule type" value="Genomic_DNA"/>
</dbReference>
<dbReference type="AlphaFoldDB" id="A0A830CD95"/>
<name>A0A830CD95_9LAMI</name>
<sequence length="51" mass="6115">MLSVLEPELRSIWRLSSSTSQQRFWSWLEGTTRRPELCQGRFNWLLGMTEN</sequence>
<protein>
    <submittedName>
        <fullName evidence="1">Histone h2a.4</fullName>
    </submittedName>
</protein>
<gene>
    <name evidence="1" type="ORF">PHJA_001644200</name>
</gene>
<organism evidence="1 2">
    <name type="scientific">Phtheirospermum japonicum</name>
    <dbReference type="NCBI Taxonomy" id="374723"/>
    <lineage>
        <taxon>Eukaryota</taxon>
        <taxon>Viridiplantae</taxon>
        <taxon>Streptophyta</taxon>
        <taxon>Embryophyta</taxon>
        <taxon>Tracheophyta</taxon>
        <taxon>Spermatophyta</taxon>
        <taxon>Magnoliopsida</taxon>
        <taxon>eudicotyledons</taxon>
        <taxon>Gunneridae</taxon>
        <taxon>Pentapetalae</taxon>
        <taxon>asterids</taxon>
        <taxon>lamiids</taxon>
        <taxon>Lamiales</taxon>
        <taxon>Orobanchaceae</taxon>
        <taxon>Orobanchaceae incertae sedis</taxon>
        <taxon>Phtheirospermum</taxon>
    </lineage>
</organism>
<accession>A0A830CD95</accession>
<proteinExistence type="predicted"/>